<dbReference type="InterPro" id="IPR005754">
    <property type="entry name" value="Sortase"/>
</dbReference>
<feature type="transmembrane region" description="Helical" evidence="3">
    <location>
        <begin position="7"/>
        <end position="25"/>
    </location>
</feature>
<dbReference type="InterPro" id="IPR053525">
    <property type="entry name" value="Sortase_D"/>
</dbReference>
<dbReference type="EMBL" id="FNHF01000002">
    <property type="protein sequence ID" value="SDM26890.1"/>
    <property type="molecule type" value="Genomic_DNA"/>
</dbReference>
<dbReference type="Proteomes" id="UP000182347">
    <property type="component" value="Unassembled WGS sequence"/>
</dbReference>
<evidence type="ECO:0000313" key="4">
    <source>
        <dbReference type="EMBL" id="SDM26890.1"/>
    </source>
</evidence>
<evidence type="ECO:0000256" key="1">
    <source>
        <dbReference type="ARBA" id="ARBA00022801"/>
    </source>
</evidence>
<reference evidence="5" key="1">
    <citation type="submission" date="2016-10" db="EMBL/GenBank/DDBJ databases">
        <authorList>
            <person name="Varghese N."/>
            <person name="Submissions S."/>
        </authorList>
    </citation>
    <scope>NUCLEOTIDE SEQUENCE [LARGE SCALE GENOMIC DNA]</scope>
    <source>
        <strain evidence="5">CGMCC 1.6199</strain>
    </source>
</reference>
<dbReference type="RefSeq" id="WP_074598786.1">
    <property type="nucleotide sequence ID" value="NZ_FNHF01000002.1"/>
</dbReference>
<feature type="active site" description="Acyl-thioester intermediate" evidence="2">
    <location>
        <position position="184"/>
    </location>
</feature>
<dbReference type="AlphaFoldDB" id="A0A1G9RV37"/>
<evidence type="ECO:0000313" key="5">
    <source>
        <dbReference type="Proteomes" id="UP000182347"/>
    </source>
</evidence>
<dbReference type="InterPro" id="IPR041999">
    <property type="entry name" value="Sortase_D_1"/>
</dbReference>
<dbReference type="SUPFAM" id="SSF63817">
    <property type="entry name" value="Sortase"/>
    <property type="match status" value="1"/>
</dbReference>
<protein>
    <submittedName>
        <fullName evidence="4">Sortase A</fullName>
    </submittedName>
</protein>
<dbReference type="GO" id="GO:0016787">
    <property type="term" value="F:hydrolase activity"/>
    <property type="evidence" value="ECO:0007669"/>
    <property type="project" value="UniProtKB-KW"/>
</dbReference>
<evidence type="ECO:0000256" key="3">
    <source>
        <dbReference type="SAM" id="Phobius"/>
    </source>
</evidence>
<dbReference type="NCBIfam" id="NF033746">
    <property type="entry name" value="class_D_sortase"/>
    <property type="match status" value="1"/>
</dbReference>
<keyword evidence="3" id="KW-0472">Membrane</keyword>
<dbReference type="InterPro" id="IPR023365">
    <property type="entry name" value="Sortase_dom-sf"/>
</dbReference>
<keyword evidence="1" id="KW-0378">Hydrolase</keyword>
<keyword evidence="3" id="KW-1133">Transmembrane helix</keyword>
<dbReference type="Gene3D" id="2.40.260.10">
    <property type="entry name" value="Sortase"/>
    <property type="match status" value="1"/>
</dbReference>
<sequence length="214" mass="24477">MRYRLGIILFVIGMLMAGWHGYMWWEEATAVTVDRTEARSVSLHWEDTTIQETVTRKTISEDRIRVSSAQLFRKGEKIGQLTIPKLDRIYPVFWGTDKGTLQQGIGMYDSPSMVQPDQLGHTGLAGHRDTMFVGLDDLQSGDRIYLDFQETTYEYQIRKTWITDANDRSVLTEKQAPTLTLTTCYPFDYIGPAPDRYVIQAELIGKHAVDESTT</sequence>
<dbReference type="CDD" id="cd05828">
    <property type="entry name" value="Sortase_D_1"/>
    <property type="match status" value="1"/>
</dbReference>
<dbReference type="STRING" id="482461.SAMN05216244_2145"/>
<feature type="active site" description="Proton donor/acceptor" evidence="2">
    <location>
        <position position="127"/>
    </location>
</feature>
<dbReference type="NCBIfam" id="TIGR01076">
    <property type="entry name" value="sortase_fam"/>
    <property type="match status" value="1"/>
</dbReference>
<dbReference type="Pfam" id="PF04203">
    <property type="entry name" value="Sortase"/>
    <property type="match status" value="1"/>
</dbReference>
<keyword evidence="3" id="KW-0812">Transmembrane</keyword>
<gene>
    <name evidence="4" type="ORF">SAMN05216244_2145</name>
</gene>
<evidence type="ECO:0000256" key="2">
    <source>
        <dbReference type="PIRSR" id="PIRSR605754-1"/>
    </source>
</evidence>
<accession>A0A1G9RV37</accession>
<proteinExistence type="predicted"/>
<organism evidence="4 5">
    <name type="scientific">Sediminibacillus halophilus</name>
    <dbReference type="NCBI Taxonomy" id="482461"/>
    <lineage>
        <taxon>Bacteria</taxon>
        <taxon>Bacillati</taxon>
        <taxon>Bacillota</taxon>
        <taxon>Bacilli</taxon>
        <taxon>Bacillales</taxon>
        <taxon>Bacillaceae</taxon>
        <taxon>Sediminibacillus</taxon>
    </lineage>
</organism>
<keyword evidence="5" id="KW-1185">Reference proteome</keyword>
<name>A0A1G9RV37_9BACI</name>